<name>A0A316EJE7_9BACT</name>
<protein>
    <submittedName>
        <fullName evidence="2">Uncharacterized protein</fullName>
    </submittedName>
</protein>
<accession>A0A316EJE7</accession>
<dbReference type="EMBL" id="QGGO01000002">
    <property type="protein sequence ID" value="PWK28969.1"/>
    <property type="molecule type" value="Genomic_DNA"/>
</dbReference>
<proteinExistence type="predicted"/>
<evidence type="ECO:0000313" key="2">
    <source>
        <dbReference type="EMBL" id="PWK28969.1"/>
    </source>
</evidence>
<evidence type="ECO:0000256" key="1">
    <source>
        <dbReference type="SAM" id="Phobius"/>
    </source>
</evidence>
<keyword evidence="3" id="KW-1185">Reference proteome</keyword>
<keyword evidence="1" id="KW-0472">Membrane</keyword>
<keyword evidence="1" id="KW-1133">Transmembrane helix</keyword>
<dbReference type="Proteomes" id="UP000245489">
    <property type="component" value="Unassembled WGS sequence"/>
</dbReference>
<feature type="transmembrane region" description="Helical" evidence="1">
    <location>
        <begin position="64"/>
        <end position="83"/>
    </location>
</feature>
<evidence type="ECO:0000313" key="3">
    <source>
        <dbReference type="Proteomes" id="UP000245489"/>
    </source>
</evidence>
<reference evidence="2 3" key="1">
    <citation type="submission" date="2018-05" db="EMBL/GenBank/DDBJ databases">
        <title>Genomic Encyclopedia of Archaeal and Bacterial Type Strains, Phase II (KMG-II): from individual species to whole genera.</title>
        <authorList>
            <person name="Goeker M."/>
        </authorList>
    </citation>
    <scope>NUCLEOTIDE SEQUENCE [LARGE SCALE GENOMIC DNA]</scope>
    <source>
        <strain evidence="2 3">DSM 22214</strain>
    </source>
</reference>
<gene>
    <name evidence="2" type="ORF">LV89_00522</name>
</gene>
<keyword evidence="1" id="KW-0812">Transmembrane</keyword>
<comment type="caution">
    <text evidence="2">The sequence shown here is derived from an EMBL/GenBank/DDBJ whole genome shotgun (WGS) entry which is preliminary data.</text>
</comment>
<dbReference type="RefSeq" id="WP_109741302.1">
    <property type="nucleotide sequence ID" value="NZ_QGGO01000002.1"/>
</dbReference>
<dbReference type="AlphaFoldDB" id="A0A316EJE7"/>
<sequence length="106" mass="11647">MWEDEEQPKTNPLFDLIGSGLNTVGQTIGTVVTSDNARKIAQTKAEQEKELAIIAAKKAKTDGFFFVGGIAIFFLFIGIIIWAKKPKYYQVGQSYALSGIHVPKVV</sequence>
<organism evidence="2 3">
    <name type="scientific">Arcicella aurantiaca</name>
    <dbReference type="NCBI Taxonomy" id="591202"/>
    <lineage>
        <taxon>Bacteria</taxon>
        <taxon>Pseudomonadati</taxon>
        <taxon>Bacteroidota</taxon>
        <taxon>Cytophagia</taxon>
        <taxon>Cytophagales</taxon>
        <taxon>Flectobacillaceae</taxon>
        <taxon>Arcicella</taxon>
    </lineage>
</organism>